<evidence type="ECO:0000256" key="4">
    <source>
        <dbReference type="ARBA" id="ARBA00022723"/>
    </source>
</evidence>
<evidence type="ECO:0000256" key="3">
    <source>
        <dbReference type="ARBA" id="ARBA00022691"/>
    </source>
</evidence>
<name>A0A5D3WL04_9BACT</name>
<dbReference type="InterPro" id="IPR058240">
    <property type="entry name" value="rSAM_sf"/>
</dbReference>
<evidence type="ECO:0000256" key="2">
    <source>
        <dbReference type="ARBA" id="ARBA00022485"/>
    </source>
</evidence>
<dbReference type="Pfam" id="PF16199">
    <property type="entry name" value="Radical_SAM_C"/>
    <property type="match status" value="1"/>
</dbReference>
<keyword evidence="9" id="KW-1185">Reference proteome</keyword>
<dbReference type="SMART" id="SM00729">
    <property type="entry name" value="Elp3"/>
    <property type="match status" value="1"/>
</dbReference>
<dbReference type="Pfam" id="PF04055">
    <property type="entry name" value="Radical_SAM"/>
    <property type="match status" value="1"/>
</dbReference>
<dbReference type="InterPro" id="IPR039661">
    <property type="entry name" value="ELP3"/>
</dbReference>
<dbReference type="NCBIfam" id="TIGR01212">
    <property type="entry name" value="TIGR01212 family radical SAM protein"/>
    <property type="match status" value="1"/>
</dbReference>
<comment type="cofactor">
    <cofactor evidence="1">
        <name>[4Fe-4S] cluster</name>
        <dbReference type="ChEBI" id="CHEBI:49883"/>
    </cofactor>
</comment>
<evidence type="ECO:0000313" key="8">
    <source>
        <dbReference type="EMBL" id="TYO99068.1"/>
    </source>
</evidence>
<dbReference type="InterPro" id="IPR032432">
    <property type="entry name" value="Radical_SAM_C"/>
</dbReference>
<evidence type="ECO:0000256" key="5">
    <source>
        <dbReference type="ARBA" id="ARBA00023004"/>
    </source>
</evidence>
<organism evidence="8 9">
    <name type="scientific">Geothermobacter ehrlichii</name>
    <dbReference type="NCBI Taxonomy" id="213224"/>
    <lineage>
        <taxon>Bacteria</taxon>
        <taxon>Pseudomonadati</taxon>
        <taxon>Thermodesulfobacteriota</taxon>
        <taxon>Desulfuromonadia</taxon>
        <taxon>Desulfuromonadales</taxon>
        <taxon>Geothermobacteraceae</taxon>
        <taxon>Geothermobacter</taxon>
    </lineage>
</organism>
<dbReference type="EMBL" id="VNIB01000004">
    <property type="protein sequence ID" value="TYO99068.1"/>
    <property type="molecule type" value="Genomic_DNA"/>
</dbReference>
<dbReference type="SFLD" id="SFLDS00029">
    <property type="entry name" value="Radical_SAM"/>
    <property type="match status" value="1"/>
</dbReference>
<dbReference type="GO" id="GO:0003824">
    <property type="term" value="F:catalytic activity"/>
    <property type="evidence" value="ECO:0007669"/>
    <property type="project" value="InterPro"/>
</dbReference>
<proteinExistence type="predicted"/>
<feature type="domain" description="Radical SAM core" evidence="7">
    <location>
        <begin position="16"/>
        <end position="257"/>
    </location>
</feature>
<keyword evidence="2" id="KW-0004">4Fe-4S</keyword>
<dbReference type="GO" id="GO:0046872">
    <property type="term" value="F:metal ion binding"/>
    <property type="evidence" value="ECO:0007669"/>
    <property type="project" value="UniProtKB-KW"/>
</dbReference>
<dbReference type="GO" id="GO:0051539">
    <property type="term" value="F:4 iron, 4 sulfur cluster binding"/>
    <property type="evidence" value="ECO:0007669"/>
    <property type="project" value="UniProtKB-KW"/>
</dbReference>
<dbReference type="InterPro" id="IPR006638">
    <property type="entry name" value="Elp3/MiaA/NifB-like_rSAM"/>
</dbReference>
<dbReference type="SFLD" id="SFLDG01091">
    <property type="entry name" value="uncharacterized_CHP01210-like"/>
    <property type="match status" value="1"/>
</dbReference>
<dbReference type="PANTHER" id="PTHR11135">
    <property type="entry name" value="HISTONE ACETYLTRANSFERASE-RELATED"/>
    <property type="match status" value="1"/>
</dbReference>
<dbReference type="SUPFAM" id="SSF102114">
    <property type="entry name" value="Radical SAM enzymes"/>
    <property type="match status" value="1"/>
</dbReference>
<keyword evidence="3" id="KW-0949">S-adenosyl-L-methionine</keyword>
<keyword evidence="6" id="KW-0411">Iron-sulfur</keyword>
<reference evidence="8 9" key="1">
    <citation type="submission" date="2019-07" db="EMBL/GenBank/DDBJ databases">
        <title>Genomic Encyclopedia of Type Strains, Phase IV (KMG-IV): sequencing the most valuable type-strain genomes for metagenomic binning, comparative biology and taxonomic classification.</title>
        <authorList>
            <person name="Goeker M."/>
        </authorList>
    </citation>
    <scope>NUCLEOTIDE SEQUENCE [LARGE SCALE GENOMIC DNA]</scope>
    <source>
        <strain evidence="8 9">SS015</strain>
    </source>
</reference>
<evidence type="ECO:0000313" key="9">
    <source>
        <dbReference type="Proteomes" id="UP000324159"/>
    </source>
</evidence>
<dbReference type="RefSeq" id="WP_148895531.1">
    <property type="nucleotide sequence ID" value="NZ_VNIB01000004.1"/>
</dbReference>
<dbReference type="SFLD" id="SFLDG01086">
    <property type="entry name" value="elongater_protein-like"/>
    <property type="match status" value="1"/>
</dbReference>
<accession>A0A5D3WL04</accession>
<evidence type="ECO:0000259" key="7">
    <source>
        <dbReference type="PROSITE" id="PS51918"/>
    </source>
</evidence>
<comment type="caution">
    <text evidence="8">The sequence shown here is derived from an EMBL/GenBank/DDBJ whole genome shotgun (WGS) entry which is preliminary data.</text>
</comment>
<dbReference type="PROSITE" id="PS51918">
    <property type="entry name" value="RADICAL_SAM"/>
    <property type="match status" value="1"/>
</dbReference>
<sequence length="309" mass="34476">MREKRYRLFSEVMKRRFGGRVHKISVDAGFGCPNRQGGRRGGGCIFCDPGGSGAVGIDRGLDVAGQIEAGKEVMTRKYKAKRFMAYFQPFSNTFAPVERLRILYDAALEVPDVVGLAVGTRPDCLPDEVLDLLAEYHRRTCFWLEIGLQSSHDATLAAIGRGHDYACFLDAFRRAKARGLQVCVHVILGLPGETREQMLATADEMARLQVDGIKLHLLHVLEGTELGRMYRDGGVDVMERDAYVDLVCDVIERLHPATLIQRLTGDGPRDRLLAPLWSLNKWEVLNAIDDELQRRGSRQGSRLCHPAAT</sequence>
<gene>
    <name evidence="8" type="ORF">EDC39_104192</name>
</gene>
<dbReference type="InterPro" id="IPR007197">
    <property type="entry name" value="rSAM"/>
</dbReference>
<dbReference type="AlphaFoldDB" id="A0A5D3WL04"/>
<dbReference type="InterPro" id="IPR023404">
    <property type="entry name" value="rSAM_horseshoe"/>
</dbReference>
<dbReference type="OrthoDB" id="9801689at2"/>
<dbReference type="Gene3D" id="3.80.30.20">
    <property type="entry name" value="tm_1862 like domain"/>
    <property type="match status" value="1"/>
</dbReference>
<evidence type="ECO:0000256" key="6">
    <source>
        <dbReference type="ARBA" id="ARBA00023014"/>
    </source>
</evidence>
<keyword evidence="4" id="KW-0479">Metal-binding</keyword>
<evidence type="ECO:0000256" key="1">
    <source>
        <dbReference type="ARBA" id="ARBA00001966"/>
    </source>
</evidence>
<dbReference type="SFLD" id="SFLDG01082">
    <property type="entry name" value="B12-binding_domain_containing"/>
    <property type="match status" value="1"/>
</dbReference>
<dbReference type="PANTHER" id="PTHR11135:SF1">
    <property type="entry name" value="PROTEIN YHCC"/>
    <property type="match status" value="1"/>
</dbReference>
<protein>
    <recommendedName>
        <fullName evidence="7">Radical SAM core domain-containing protein</fullName>
    </recommendedName>
</protein>
<dbReference type="InterPro" id="IPR005911">
    <property type="entry name" value="YhcC-like"/>
</dbReference>
<dbReference type="Proteomes" id="UP000324159">
    <property type="component" value="Unassembled WGS sequence"/>
</dbReference>
<keyword evidence="5" id="KW-0408">Iron</keyword>